<dbReference type="GO" id="GO:0005737">
    <property type="term" value="C:cytoplasm"/>
    <property type="evidence" value="ECO:0000318"/>
    <property type="project" value="GO_Central"/>
</dbReference>
<keyword evidence="1" id="KW-0175">Coiled coil</keyword>
<gene>
    <name evidence="3" type="ORF">AMTR_s00001p00148480</name>
</gene>
<dbReference type="GO" id="GO:0030276">
    <property type="term" value="F:clathrin binding"/>
    <property type="evidence" value="ECO:0000318"/>
    <property type="project" value="GO_Central"/>
</dbReference>
<dbReference type="Gene3D" id="1.10.287.110">
    <property type="entry name" value="DnaJ domain"/>
    <property type="match status" value="1"/>
</dbReference>
<dbReference type="SUPFAM" id="SSF46565">
    <property type="entry name" value="Chaperone J-domain"/>
    <property type="match status" value="1"/>
</dbReference>
<evidence type="ECO:0000313" key="4">
    <source>
        <dbReference type="Proteomes" id="UP000017836"/>
    </source>
</evidence>
<evidence type="ECO:0000256" key="2">
    <source>
        <dbReference type="SAM" id="MobiDB-lite"/>
    </source>
</evidence>
<protein>
    <recommendedName>
        <fullName evidence="5">J domain-containing protein</fullName>
    </recommendedName>
</protein>
<proteinExistence type="predicted"/>
<sequence>MEDFPGLLQRDFGFKPQGKSPPMSAVKGSSSGFNMGGSVKSPPISRGSSKSGWNSEDLFGPSSNQSRHDPSGSAVYDDVFGGPPKFSGAMGTRAPSGSEPFLQGFKDQSKSSSIPVYDKPVYDDDILAGVRGLRSSTGVEYDDVFASMGPGSSSNAAFDDLLGEFNKKEPKPMGMGEAKQDSAFDDLISGFGGSDPAKNRATTNSSRPQEQSIPSSKSAPNMVDDPFVVFDSNPLPPPYSSSGLFTDDPLGNIGMPSNSRSLKEESPRNGVAVDDGFDGFPGTVPALSSDGNKKNKSPLRTGQHSSDRDIENEKPPSKSLGNNIPKKEQINNNRETHQPLFDMPTGMPDSHNFTGKSSFHSSGVNTGSYEGIHEVDTSPKTDGNTESVDDVWLTVDEIHLFTQPTSAPPPSRPPPPLVIKQAPRKVNDYSSFPQPFQQRLFPKTVADAGRTPGISPIDELEDFAMGKPRTSADERTDAISSEEDVETSSAAAASAAAMKEAMDRAEAKLKQAREVRERERDAKSKSREEKAAQEAQEREERERQERLEREREQREREEKERERKRIEEKARLAEREAVERANREARERAMTDARQRAAEKAAAEARERAQKTAVERVLAEARERAAREAKEKAEKAVAEAREREAREKAEKAAAAAAREKVAAERAAVERAAAEVKLRNDRAAVERAYAEARERAAAESREKVAAAAREKQQQKNNNDNDLEAFFGGARPNSAPRQRTATSSDSSVDAQYQNKGTSDGSRRTSTGTSASMRKASSTTNIVDDLSTIFGAAPQSGEFQEIEGESEDRRKARLERHQRTLERAAKALAEKNERDSQLLRDQAERHRIGETLDAEIKRWAFGKEGNLRALLSTLQYVLWPECGWQPVSLTDLITATSVKKVYRKATLCIHPDKVQQKGANIQQKYIAEKVFDILKIS</sequence>
<feature type="region of interest" description="Disordered" evidence="2">
    <location>
        <begin position="442"/>
        <end position="607"/>
    </location>
</feature>
<dbReference type="FunFam" id="1.10.287.110:FF:000009">
    <property type="entry name" value="Auxilin-related protein 1"/>
    <property type="match status" value="1"/>
</dbReference>
<feature type="compositionally biased region" description="Low complexity" evidence="2">
    <location>
        <begin position="754"/>
        <end position="767"/>
    </location>
</feature>
<feature type="region of interest" description="Disordered" evidence="2">
    <location>
        <begin position="165"/>
        <end position="386"/>
    </location>
</feature>
<feature type="compositionally biased region" description="Polar residues" evidence="2">
    <location>
        <begin position="351"/>
        <end position="368"/>
    </location>
</feature>
<reference evidence="4" key="1">
    <citation type="journal article" date="2013" name="Science">
        <title>The Amborella genome and the evolution of flowering plants.</title>
        <authorList>
            <consortium name="Amborella Genome Project"/>
        </authorList>
    </citation>
    <scope>NUCLEOTIDE SEQUENCE [LARGE SCALE GENOMIC DNA]</scope>
</reference>
<dbReference type="OMA" id="NFDEHAN"/>
<name>W1NLX2_AMBTC</name>
<dbReference type="AlphaFoldDB" id="W1NLX2"/>
<dbReference type="EMBL" id="KI397142">
    <property type="protein sequence ID" value="ERM96254.1"/>
    <property type="molecule type" value="Genomic_DNA"/>
</dbReference>
<dbReference type="HOGENOM" id="CLU_007921_0_0_1"/>
<dbReference type="GO" id="GO:0031982">
    <property type="term" value="C:vesicle"/>
    <property type="evidence" value="ECO:0000318"/>
    <property type="project" value="GO_Central"/>
</dbReference>
<accession>W1NLX2</accession>
<dbReference type="PANTHER" id="PTHR23172:SF19">
    <property type="entry name" value="J DOMAIN-CONTAINING PROTEIN"/>
    <property type="match status" value="1"/>
</dbReference>
<dbReference type="GO" id="GO:0072583">
    <property type="term" value="P:clathrin-dependent endocytosis"/>
    <property type="evidence" value="ECO:0000318"/>
    <property type="project" value="GO_Central"/>
</dbReference>
<feature type="compositionally biased region" description="Basic and acidic residues" evidence="2">
    <location>
        <begin position="325"/>
        <end position="337"/>
    </location>
</feature>
<feature type="compositionally biased region" description="Low complexity" evidence="2">
    <location>
        <begin position="487"/>
        <end position="499"/>
    </location>
</feature>
<feature type="compositionally biased region" description="Basic and acidic residues" evidence="2">
    <location>
        <begin position="677"/>
        <end position="712"/>
    </location>
</feature>
<dbReference type="Gramene" id="ERM96254">
    <property type="protein sequence ID" value="ERM96254"/>
    <property type="gene ID" value="AMTR_s00001p00148480"/>
</dbReference>
<dbReference type="eggNOG" id="KOG0431">
    <property type="taxonomic scope" value="Eukaryota"/>
</dbReference>
<feature type="compositionally biased region" description="Polar residues" evidence="2">
    <location>
        <begin position="200"/>
        <end position="219"/>
    </location>
</feature>
<dbReference type="Proteomes" id="UP000017836">
    <property type="component" value="Unassembled WGS sequence"/>
</dbReference>
<evidence type="ECO:0008006" key="5">
    <source>
        <dbReference type="Google" id="ProtNLM"/>
    </source>
</evidence>
<feature type="region of interest" description="Disordered" evidence="2">
    <location>
        <begin position="1"/>
        <end position="118"/>
    </location>
</feature>
<evidence type="ECO:0000256" key="1">
    <source>
        <dbReference type="ARBA" id="ARBA00023054"/>
    </source>
</evidence>
<feature type="compositionally biased region" description="Basic and acidic residues" evidence="2">
    <location>
        <begin position="500"/>
        <end position="607"/>
    </location>
</feature>
<feature type="compositionally biased region" description="Basic and acidic residues" evidence="2">
    <location>
        <begin position="305"/>
        <end position="316"/>
    </location>
</feature>
<dbReference type="GO" id="GO:0072318">
    <property type="term" value="P:clathrin coat disassembly"/>
    <property type="evidence" value="ECO:0000318"/>
    <property type="project" value="GO_Central"/>
</dbReference>
<dbReference type="PANTHER" id="PTHR23172">
    <property type="entry name" value="AUXILIN/CYCLIN G-ASSOCIATED KINASE-RELATED"/>
    <property type="match status" value="1"/>
</dbReference>
<feature type="region of interest" description="Disordered" evidence="2">
    <location>
        <begin position="677"/>
        <end position="776"/>
    </location>
</feature>
<dbReference type="STRING" id="13333.W1NLX2"/>
<evidence type="ECO:0000313" key="3">
    <source>
        <dbReference type="EMBL" id="ERM96254.1"/>
    </source>
</evidence>
<organism evidence="3 4">
    <name type="scientific">Amborella trichopoda</name>
    <dbReference type="NCBI Taxonomy" id="13333"/>
    <lineage>
        <taxon>Eukaryota</taxon>
        <taxon>Viridiplantae</taxon>
        <taxon>Streptophyta</taxon>
        <taxon>Embryophyta</taxon>
        <taxon>Tracheophyta</taxon>
        <taxon>Spermatophyta</taxon>
        <taxon>Magnoliopsida</taxon>
        <taxon>Amborellales</taxon>
        <taxon>Amborellaceae</taxon>
        <taxon>Amborella</taxon>
    </lineage>
</organism>
<dbReference type="InterPro" id="IPR036869">
    <property type="entry name" value="J_dom_sf"/>
</dbReference>
<feature type="compositionally biased region" description="Polar residues" evidence="2">
    <location>
        <begin position="733"/>
        <end position="753"/>
    </location>
</feature>
<keyword evidence="4" id="KW-1185">Reference proteome</keyword>